<evidence type="ECO:0000256" key="6">
    <source>
        <dbReference type="ARBA" id="ARBA00022490"/>
    </source>
</evidence>
<dbReference type="GO" id="GO:0005829">
    <property type="term" value="C:cytosol"/>
    <property type="evidence" value="ECO:0007669"/>
    <property type="project" value="TreeGrafter"/>
</dbReference>
<dbReference type="InterPro" id="IPR018201">
    <property type="entry name" value="Ketoacyl_synth_AS"/>
</dbReference>
<dbReference type="PANTHER" id="PTHR11712">
    <property type="entry name" value="POLYKETIDE SYNTHASE-RELATED"/>
    <property type="match status" value="1"/>
</dbReference>
<evidence type="ECO:0000256" key="5">
    <source>
        <dbReference type="ARBA" id="ARBA00013191"/>
    </source>
</evidence>
<evidence type="ECO:0000256" key="12">
    <source>
        <dbReference type="ARBA" id="ARBA00023315"/>
    </source>
</evidence>
<evidence type="ECO:0000256" key="13">
    <source>
        <dbReference type="ARBA" id="ARBA00039450"/>
    </source>
</evidence>
<keyword evidence="11" id="KW-0275">Fatty acid biosynthesis</keyword>
<evidence type="ECO:0000256" key="11">
    <source>
        <dbReference type="ARBA" id="ARBA00023160"/>
    </source>
</evidence>
<evidence type="ECO:0000256" key="14">
    <source>
        <dbReference type="ARBA" id="ARBA00041620"/>
    </source>
</evidence>
<dbReference type="Pfam" id="PF00109">
    <property type="entry name" value="ketoacyl-synt"/>
    <property type="match status" value="1"/>
</dbReference>
<dbReference type="Gene3D" id="3.40.47.10">
    <property type="match status" value="2"/>
</dbReference>
<evidence type="ECO:0000256" key="10">
    <source>
        <dbReference type="ARBA" id="ARBA00023098"/>
    </source>
</evidence>
<evidence type="ECO:0000256" key="18">
    <source>
        <dbReference type="RuleBase" id="RU003694"/>
    </source>
</evidence>
<dbReference type="EMBL" id="PZKE01000025">
    <property type="protein sequence ID" value="PTE12855.1"/>
    <property type="molecule type" value="Genomic_DNA"/>
</dbReference>
<dbReference type="InterPro" id="IPR000794">
    <property type="entry name" value="Beta-ketoacyl_synthase"/>
</dbReference>
<dbReference type="GO" id="GO:0006633">
    <property type="term" value="P:fatty acid biosynthetic process"/>
    <property type="evidence" value="ECO:0007669"/>
    <property type="project" value="UniProtKB-KW"/>
</dbReference>
<comment type="pathway">
    <text evidence="2">Lipid metabolism; fatty acid biosynthesis.</text>
</comment>
<dbReference type="CDD" id="cd00834">
    <property type="entry name" value="KAS_I_II"/>
    <property type="match status" value="1"/>
</dbReference>
<keyword evidence="9" id="KW-0276">Fatty acid metabolism</keyword>
<evidence type="ECO:0000256" key="9">
    <source>
        <dbReference type="ARBA" id="ARBA00022832"/>
    </source>
</evidence>
<keyword evidence="10" id="KW-0443">Lipid metabolism</keyword>
<evidence type="ECO:0000256" key="1">
    <source>
        <dbReference type="ARBA" id="ARBA00004496"/>
    </source>
</evidence>
<evidence type="ECO:0000259" key="19">
    <source>
        <dbReference type="PROSITE" id="PS52004"/>
    </source>
</evidence>
<keyword evidence="6" id="KW-0963">Cytoplasm</keyword>
<organism evidence="20 21">
    <name type="scientific">Fuscovulum blasticum DSM 2131</name>
    <dbReference type="NCBI Taxonomy" id="1188250"/>
    <lineage>
        <taxon>Bacteria</taxon>
        <taxon>Pseudomonadati</taxon>
        <taxon>Pseudomonadota</taxon>
        <taxon>Alphaproteobacteria</taxon>
        <taxon>Rhodobacterales</taxon>
        <taxon>Paracoccaceae</taxon>
        <taxon>Pseudogemmobacter</taxon>
    </lineage>
</organism>
<dbReference type="SMART" id="SM00825">
    <property type="entry name" value="PKS_KS"/>
    <property type="match status" value="1"/>
</dbReference>
<dbReference type="FunFam" id="3.40.47.10:FF:000006">
    <property type="entry name" value="3-oxoacyl-[acyl-carrier-protein] synthase I"/>
    <property type="match status" value="1"/>
</dbReference>
<evidence type="ECO:0000256" key="17">
    <source>
        <dbReference type="ARBA" id="ARBA00048506"/>
    </source>
</evidence>
<evidence type="ECO:0000256" key="8">
    <source>
        <dbReference type="ARBA" id="ARBA00022679"/>
    </source>
</evidence>
<evidence type="ECO:0000256" key="2">
    <source>
        <dbReference type="ARBA" id="ARBA00005194"/>
    </source>
</evidence>
<comment type="subcellular location">
    <subcellularLocation>
        <location evidence="1">Cytoplasm</location>
    </subcellularLocation>
</comment>
<dbReference type="RefSeq" id="WP_107674614.1">
    <property type="nucleotide sequence ID" value="NZ_PZKE01000025.1"/>
</dbReference>
<dbReference type="SUPFAM" id="SSF53901">
    <property type="entry name" value="Thiolase-like"/>
    <property type="match status" value="2"/>
</dbReference>
<comment type="caution">
    <text evidence="20">The sequence shown here is derived from an EMBL/GenBank/DDBJ whole genome shotgun (WGS) entry which is preliminary data.</text>
</comment>
<name>A0A2T4J4Q8_FUSBL</name>
<evidence type="ECO:0000313" key="21">
    <source>
        <dbReference type="Proteomes" id="UP000241362"/>
    </source>
</evidence>
<evidence type="ECO:0000256" key="7">
    <source>
        <dbReference type="ARBA" id="ARBA00022516"/>
    </source>
</evidence>
<dbReference type="EC" id="2.3.1.41" evidence="5"/>
<evidence type="ECO:0000256" key="16">
    <source>
        <dbReference type="ARBA" id="ARBA00048121"/>
    </source>
</evidence>
<keyword evidence="21" id="KW-1185">Reference proteome</keyword>
<evidence type="ECO:0000256" key="4">
    <source>
        <dbReference type="ARBA" id="ARBA00011738"/>
    </source>
</evidence>
<keyword evidence="7" id="KW-0444">Lipid biosynthesis</keyword>
<sequence>MRRVVITGLGIVSPIGNSVAEVEASLRAGKSGIVFAPDYAERGFRSQVHGQPNIVLEDHIDKRDLRFMGDGAAYNFIAMKQAVADSGLTEADVSNERTGIIVGSGGPSTKSFFKAHNIVRESGSPKRIGPFGVTKGMSSTTSACLATPFKIKGVNYSITSACSTSAHCIGNGTELIQMGKQDIVFAGGGEELDWTLSCLFDAMGAMSSKYNDSPATASRAFDATRDGFVIAGGGGVVVLEELNHALARGAKIYAEVTGYGATSDGHDMVAPSGEGGERSMKLALSTLPQGRKITYINAHGTSTQAGDVTEVKAIRRVFGEGSVPPISSTKSLTGHSLGATGVHEAIYSLIMLQGGFIAASANVTELDPELKPEEIATVTRDVVHDSVLSNSFGFGGTNATLVMSAFRG</sequence>
<dbReference type="AlphaFoldDB" id="A0A2T4J4Q8"/>
<dbReference type="Proteomes" id="UP000241362">
    <property type="component" value="Unassembled WGS sequence"/>
</dbReference>
<evidence type="ECO:0000256" key="15">
    <source>
        <dbReference type="ARBA" id="ARBA00042143"/>
    </source>
</evidence>
<keyword evidence="8 18" id="KW-0808">Transferase</keyword>
<comment type="subunit">
    <text evidence="4">Homodimer.</text>
</comment>
<dbReference type="NCBIfam" id="NF005935">
    <property type="entry name" value="PRK07967.1"/>
    <property type="match status" value="1"/>
</dbReference>
<dbReference type="GO" id="GO:0004315">
    <property type="term" value="F:3-oxoacyl-[acyl-carrier-protein] synthase activity"/>
    <property type="evidence" value="ECO:0007669"/>
    <property type="project" value="UniProtKB-EC"/>
</dbReference>
<comment type="catalytic activity">
    <reaction evidence="17">
        <text>a fatty acyl-[ACP] + malonyl-[ACP] + H(+) = a 3-oxoacyl-[ACP] + holo-[ACP] + CO2</text>
        <dbReference type="Rhea" id="RHEA:22836"/>
        <dbReference type="Rhea" id="RHEA-COMP:9623"/>
        <dbReference type="Rhea" id="RHEA-COMP:9685"/>
        <dbReference type="Rhea" id="RHEA-COMP:9916"/>
        <dbReference type="Rhea" id="RHEA-COMP:14125"/>
        <dbReference type="ChEBI" id="CHEBI:15378"/>
        <dbReference type="ChEBI" id="CHEBI:16526"/>
        <dbReference type="ChEBI" id="CHEBI:64479"/>
        <dbReference type="ChEBI" id="CHEBI:78449"/>
        <dbReference type="ChEBI" id="CHEBI:78776"/>
        <dbReference type="ChEBI" id="CHEBI:138651"/>
        <dbReference type="EC" id="2.3.1.41"/>
    </reaction>
    <physiologicalReaction direction="left-to-right" evidence="17">
        <dbReference type="Rhea" id="RHEA:22837"/>
    </physiologicalReaction>
</comment>
<dbReference type="PROSITE" id="PS00606">
    <property type="entry name" value="KS3_1"/>
    <property type="match status" value="1"/>
</dbReference>
<comment type="catalytic activity">
    <reaction evidence="16">
        <text>(3Z)-decenoyl-[ACP] + malonyl-[ACP] + H(+) = 3-oxo-(5Z)-dodecenoyl-[ACP] + holo-[ACP] + CO2</text>
        <dbReference type="Rhea" id="RHEA:54940"/>
        <dbReference type="Rhea" id="RHEA-COMP:9623"/>
        <dbReference type="Rhea" id="RHEA-COMP:9685"/>
        <dbReference type="Rhea" id="RHEA-COMP:9927"/>
        <dbReference type="Rhea" id="RHEA-COMP:14042"/>
        <dbReference type="ChEBI" id="CHEBI:15378"/>
        <dbReference type="ChEBI" id="CHEBI:16526"/>
        <dbReference type="ChEBI" id="CHEBI:64479"/>
        <dbReference type="ChEBI" id="CHEBI:78449"/>
        <dbReference type="ChEBI" id="CHEBI:78798"/>
        <dbReference type="ChEBI" id="CHEBI:138410"/>
    </reaction>
    <physiologicalReaction direction="left-to-right" evidence="16">
        <dbReference type="Rhea" id="RHEA:54941"/>
    </physiologicalReaction>
</comment>
<proteinExistence type="inferred from homology"/>
<accession>A0A2T4J4Q8</accession>
<dbReference type="InterPro" id="IPR014030">
    <property type="entry name" value="Ketoacyl_synth_N"/>
</dbReference>
<comment type="similarity">
    <text evidence="3 18">Belongs to the thiolase-like superfamily. Beta-ketoacyl-ACP synthases family.</text>
</comment>
<dbReference type="Pfam" id="PF02801">
    <property type="entry name" value="Ketoacyl-synt_C"/>
    <property type="match status" value="1"/>
</dbReference>
<gene>
    <name evidence="20" type="ORF">C5F44_16320</name>
</gene>
<dbReference type="InterPro" id="IPR016039">
    <property type="entry name" value="Thiolase-like"/>
</dbReference>
<evidence type="ECO:0000313" key="20">
    <source>
        <dbReference type="EMBL" id="PTE12855.1"/>
    </source>
</evidence>
<keyword evidence="12" id="KW-0012">Acyltransferase</keyword>
<dbReference type="InterPro" id="IPR020841">
    <property type="entry name" value="PKS_Beta-ketoAc_synthase_dom"/>
</dbReference>
<dbReference type="PROSITE" id="PS52004">
    <property type="entry name" value="KS3_2"/>
    <property type="match status" value="1"/>
</dbReference>
<feature type="domain" description="Ketosynthase family 3 (KS3)" evidence="19">
    <location>
        <begin position="1"/>
        <end position="405"/>
    </location>
</feature>
<dbReference type="InterPro" id="IPR014031">
    <property type="entry name" value="Ketoacyl_synth_C"/>
</dbReference>
<protein>
    <recommendedName>
        <fullName evidence="13">3-oxoacyl-[acyl-carrier-protein] synthase 1</fullName>
        <ecNumber evidence="5">2.3.1.41</ecNumber>
    </recommendedName>
    <alternativeName>
        <fullName evidence="14">3-oxoacyl-[acyl-carrier-protein] synthase I</fullName>
    </alternativeName>
    <alternativeName>
        <fullName evidence="15">Beta-ketoacyl-ACP synthase I</fullName>
    </alternativeName>
</protein>
<dbReference type="PANTHER" id="PTHR11712:SF306">
    <property type="entry name" value="3-OXOACYL-[ACYL-CARRIER-PROTEIN] SYNTHASE 1"/>
    <property type="match status" value="1"/>
</dbReference>
<reference evidence="20 21" key="1">
    <citation type="submission" date="2018-03" db="EMBL/GenBank/DDBJ databases">
        <title>Rhodobacter blasticus.</title>
        <authorList>
            <person name="Meyer T.E."/>
            <person name="Miller S."/>
            <person name="Lodha T."/>
            <person name="Gandham S."/>
            <person name="Chintalapati S."/>
            <person name="Chintalapati V.R."/>
        </authorList>
    </citation>
    <scope>NUCLEOTIDE SEQUENCE [LARGE SCALE GENOMIC DNA]</scope>
    <source>
        <strain evidence="20 21">DSM 2131</strain>
    </source>
</reference>
<evidence type="ECO:0000256" key="3">
    <source>
        <dbReference type="ARBA" id="ARBA00008467"/>
    </source>
</evidence>